<dbReference type="EMBL" id="NAJO01000012">
    <property type="protein sequence ID" value="OQO08392.1"/>
    <property type="molecule type" value="Genomic_DNA"/>
</dbReference>
<dbReference type="STRING" id="1507870.A0A1V8TB36"/>
<feature type="region of interest" description="Disordered" evidence="1">
    <location>
        <begin position="233"/>
        <end position="263"/>
    </location>
</feature>
<feature type="region of interest" description="Disordered" evidence="1">
    <location>
        <begin position="334"/>
        <end position="389"/>
    </location>
</feature>
<dbReference type="OrthoDB" id="3943769at2759"/>
<accession>A0A1V8TB36</accession>
<dbReference type="AlphaFoldDB" id="A0A1V8TB36"/>
<dbReference type="InParanoid" id="A0A1V8TB36"/>
<feature type="region of interest" description="Disordered" evidence="1">
    <location>
        <begin position="1"/>
        <end position="89"/>
    </location>
</feature>
<feature type="compositionally biased region" description="Acidic residues" evidence="1">
    <location>
        <begin position="754"/>
        <end position="765"/>
    </location>
</feature>
<feature type="compositionally biased region" description="Pro residues" evidence="1">
    <location>
        <begin position="354"/>
        <end position="363"/>
    </location>
</feature>
<evidence type="ECO:0000256" key="1">
    <source>
        <dbReference type="SAM" id="MobiDB-lite"/>
    </source>
</evidence>
<feature type="compositionally biased region" description="Basic and acidic residues" evidence="1">
    <location>
        <begin position="29"/>
        <end position="61"/>
    </location>
</feature>
<feature type="region of interest" description="Disordered" evidence="1">
    <location>
        <begin position="721"/>
        <end position="781"/>
    </location>
</feature>
<name>A0A1V8TB36_9PEZI</name>
<feature type="compositionally biased region" description="Polar residues" evidence="1">
    <location>
        <begin position="62"/>
        <end position="72"/>
    </location>
</feature>
<comment type="caution">
    <text evidence="2">The sequence shown here is derived from an EMBL/GenBank/DDBJ whole genome shotgun (WGS) entry which is preliminary data.</text>
</comment>
<dbReference type="Proteomes" id="UP000192596">
    <property type="component" value="Unassembled WGS sequence"/>
</dbReference>
<organism evidence="2 3">
    <name type="scientific">Cryoendolithus antarcticus</name>
    <dbReference type="NCBI Taxonomy" id="1507870"/>
    <lineage>
        <taxon>Eukaryota</taxon>
        <taxon>Fungi</taxon>
        <taxon>Dikarya</taxon>
        <taxon>Ascomycota</taxon>
        <taxon>Pezizomycotina</taxon>
        <taxon>Dothideomycetes</taxon>
        <taxon>Dothideomycetidae</taxon>
        <taxon>Cladosporiales</taxon>
        <taxon>Cladosporiaceae</taxon>
        <taxon>Cryoendolithus</taxon>
    </lineage>
</organism>
<feature type="compositionally biased region" description="Acidic residues" evidence="1">
    <location>
        <begin position="1"/>
        <end position="10"/>
    </location>
</feature>
<keyword evidence="3" id="KW-1185">Reference proteome</keyword>
<proteinExistence type="predicted"/>
<protein>
    <submittedName>
        <fullName evidence="2">Uncharacterized protein</fullName>
    </submittedName>
</protein>
<gene>
    <name evidence="2" type="ORF">B0A48_06262</name>
</gene>
<evidence type="ECO:0000313" key="2">
    <source>
        <dbReference type="EMBL" id="OQO08392.1"/>
    </source>
</evidence>
<evidence type="ECO:0000313" key="3">
    <source>
        <dbReference type="Proteomes" id="UP000192596"/>
    </source>
</evidence>
<reference evidence="3" key="1">
    <citation type="submission" date="2017-03" db="EMBL/GenBank/DDBJ databases">
        <title>Genomes of endolithic fungi from Antarctica.</title>
        <authorList>
            <person name="Coleine C."/>
            <person name="Masonjones S."/>
            <person name="Stajich J.E."/>
        </authorList>
    </citation>
    <scope>NUCLEOTIDE SEQUENCE [LARGE SCALE GENOMIC DNA]</scope>
    <source>
        <strain evidence="3">CCFEE 5527</strain>
    </source>
</reference>
<feature type="region of interest" description="Disordered" evidence="1">
    <location>
        <begin position="447"/>
        <end position="496"/>
    </location>
</feature>
<sequence length="781" mass="87655">MSYDSSDDSNSDTIHVASALVLDESDNENPLRVKEELERGQMRRVRAEAEKASYKGKDKGRVSTSEATSDDSVTSEEITDATSDSGSDVEEYTFTAEDDADELLAVMEIEDFVDDETEVDDDARSHISVSSDIEEDGQVKIYDLDLHPWRRMNRAERLLFESQFGQTFEQPVKGSWNMTEDHHRVLDEMMFRYAAEVPFAYWVSNKITVQEWVMRHYQRQTWRQNFGRVYDRPTRPHQQQQLQDPQLPYPGAHHMGAPLPSQHRRSTALPLHKVSMPPGSQSFLGHGQYNVQHMHGLDAILGTSQPQRMPYPEMVNQGDLTYLPSQPYPGLVMGPYSHGNLRSSPPRNKKSSPALPPPTPPYVIRPRPVNIKAPPKTSRGTKRRQAEADDFPWNRDFDFIKAKIAAQSSKAWDMSIYDASTLKAMEAVRASNMPIFEGLEDTITSKQKNGRLAKKAKEVSSDPVSEDESPAPRQKGGRRKATDNGNSSPAPDNSALVGNFAFESENDRARALSLSPKMTKPEDLIIAGEDMAISLDVLATIKIFWSPGNKGPSQNLRHAVFSVKDAILTHQQLAQTKILNETAAKCIIDFRPDLLWRETLIRLLSEGNMSNKEIRDRVCLNGCNSDRATITKRLGAALGNNSSTVKENYEAEVKYVRWANGNRRDYKDYQSFFGKHPPPVRELVYPKMPEGTVVQVSSDVDPEAEEGRPRKKLNLTTKGLKRKESELSSSAVTSAAEEQDVRMRDVGTQAQEVIEQEAGAEENVEDAVSLQGSDLLDEMSD</sequence>